<dbReference type="AlphaFoldDB" id="A0A0C9WFL9"/>
<dbReference type="Proteomes" id="UP000053820">
    <property type="component" value="Unassembled WGS sequence"/>
</dbReference>
<dbReference type="EMBL" id="KN839845">
    <property type="protein sequence ID" value="KIJ64946.1"/>
    <property type="molecule type" value="Genomic_DNA"/>
</dbReference>
<protein>
    <submittedName>
        <fullName evidence="1">Uncharacterized protein</fullName>
    </submittedName>
</protein>
<gene>
    <name evidence="1" type="ORF">HYDPIDRAFT_167707</name>
</gene>
<evidence type="ECO:0000313" key="1">
    <source>
        <dbReference type="EMBL" id="KIJ64946.1"/>
    </source>
</evidence>
<keyword evidence="2" id="KW-1185">Reference proteome</keyword>
<dbReference type="HOGENOM" id="CLU_799403_0_0_1"/>
<organism evidence="1 2">
    <name type="scientific">Hydnomerulius pinastri MD-312</name>
    <dbReference type="NCBI Taxonomy" id="994086"/>
    <lineage>
        <taxon>Eukaryota</taxon>
        <taxon>Fungi</taxon>
        <taxon>Dikarya</taxon>
        <taxon>Basidiomycota</taxon>
        <taxon>Agaricomycotina</taxon>
        <taxon>Agaricomycetes</taxon>
        <taxon>Agaricomycetidae</taxon>
        <taxon>Boletales</taxon>
        <taxon>Boletales incertae sedis</taxon>
        <taxon>Leucogyrophana</taxon>
    </lineage>
</organism>
<name>A0A0C9WFL9_9AGAM</name>
<proteinExistence type="predicted"/>
<evidence type="ECO:0000313" key="2">
    <source>
        <dbReference type="Proteomes" id="UP000053820"/>
    </source>
</evidence>
<reference evidence="1 2" key="1">
    <citation type="submission" date="2014-04" db="EMBL/GenBank/DDBJ databases">
        <title>Evolutionary Origins and Diversification of the Mycorrhizal Mutualists.</title>
        <authorList>
            <consortium name="DOE Joint Genome Institute"/>
            <consortium name="Mycorrhizal Genomics Consortium"/>
            <person name="Kohler A."/>
            <person name="Kuo A."/>
            <person name="Nagy L.G."/>
            <person name="Floudas D."/>
            <person name="Copeland A."/>
            <person name="Barry K.W."/>
            <person name="Cichocki N."/>
            <person name="Veneault-Fourrey C."/>
            <person name="LaButti K."/>
            <person name="Lindquist E.A."/>
            <person name="Lipzen A."/>
            <person name="Lundell T."/>
            <person name="Morin E."/>
            <person name="Murat C."/>
            <person name="Riley R."/>
            <person name="Ohm R."/>
            <person name="Sun H."/>
            <person name="Tunlid A."/>
            <person name="Henrissat B."/>
            <person name="Grigoriev I.V."/>
            <person name="Hibbett D.S."/>
            <person name="Martin F."/>
        </authorList>
    </citation>
    <scope>NUCLEOTIDE SEQUENCE [LARGE SCALE GENOMIC DNA]</scope>
    <source>
        <strain evidence="1 2">MD-312</strain>
    </source>
</reference>
<accession>A0A0C9WFL9</accession>
<sequence>MSGLIPGDIVMYRPRKDTFGQTTGSRNGQAANKGRPCRITSFNAAVGQKIKLDKERWLPVQHSSGQIPIADDGVGRQHNPAVVTHDTNVQPPDGLPPLVPGYIWVGRDEEHVPSGVARYLISNRPYIMIDENNLASMRSDVRGNRCSEGKARGCMYEEYLYLGGFYRVKESLRKEAVLKLRKHKRLSCKQNMEPPPSNYRIACQNERAKAGLRDPFHSHSSAVVHIWRRDLRRSIRALKTRVRMHFPSLLPHTPLTARRLSHHWSPVYCYTLASITSSRLWLLYVAYEDRAHHKNKVTYVYHKQFPKDFCRLEGLYTAATRPSPVINFRTAYPWGTAAWSGAARESA</sequence>